<comment type="caution">
    <text evidence="2">The sequence shown here is derived from an EMBL/GenBank/DDBJ whole genome shotgun (WGS) entry which is preliminary data.</text>
</comment>
<reference evidence="2 3" key="1">
    <citation type="journal article" date="2020" name="Microb. Genom.">
        <title>Genetic diversity of clinical and environmental Mucorales isolates obtained from an investigation of mucormycosis cases among solid organ transplant recipients.</title>
        <authorList>
            <person name="Nguyen M.H."/>
            <person name="Kaul D."/>
            <person name="Muto C."/>
            <person name="Cheng S.J."/>
            <person name="Richter R.A."/>
            <person name="Bruno V.M."/>
            <person name="Liu G."/>
            <person name="Beyhan S."/>
            <person name="Sundermann A.J."/>
            <person name="Mounaud S."/>
            <person name="Pasculle A.W."/>
            <person name="Nierman W.C."/>
            <person name="Driscoll E."/>
            <person name="Cumbie R."/>
            <person name="Clancy C.J."/>
            <person name="Dupont C.L."/>
        </authorList>
    </citation>
    <scope>NUCLEOTIDE SEQUENCE [LARGE SCALE GENOMIC DNA]</scope>
    <source>
        <strain evidence="2 3">GL24</strain>
    </source>
</reference>
<sequence>MGGAPTDVIVPMMPEATPAPDTRPGVAAGEQHAQRLRRKARHGVDGDQRAHHAAGQRVRHGRPVYEGALAQRGQQRNEAAQRQQRPGRQLGEEHGGHGRGEHREADAPHPLRQRGAEHHQRHGGVVPEIRKRQGGQHGGM</sequence>
<gene>
    <name evidence="2" type="ORF">G6F50_015151</name>
</gene>
<feature type="region of interest" description="Disordered" evidence="1">
    <location>
        <begin position="1"/>
        <end position="140"/>
    </location>
</feature>
<accession>A0A9P6XZN0</accession>
<evidence type="ECO:0000313" key="2">
    <source>
        <dbReference type="EMBL" id="KAG1536112.1"/>
    </source>
</evidence>
<feature type="compositionally biased region" description="Basic and acidic residues" evidence="1">
    <location>
        <begin position="90"/>
        <end position="118"/>
    </location>
</feature>
<dbReference type="Proteomes" id="UP000740926">
    <property type="component" value="Unassembled WGS sequence"/>
</dbReference>
<organism evidence="2 3">
    <name type="scientific">Rhizopus delemar</name>
    <dbReference type="NCBI Taxonomy" id="936053"/>
    <lineage>
        <taxon>Eukaryota</taxon>
        <taxon>Fungi</taxon>
        <taxon>Fungi incertae sedis</taxon>
        <taxon>Mucoromycota</taxon>
        <taxon>Mucoromycotina</taxon>
        <taxon>Mucoromycetes</taxon>
        <taxon>Mucorales</taxon>
        <taxon>Mucorineae</taxon>
        <taxon>Rhizopodaceae</taxon>
        <taxon>Rhizopus</taxon>
    </lineage>
</organism>
<feature type="compositionally biased region" description="Low complexity" evidence="1">
    <location>
        <begin position="70"/>
        <end position="84"/>
    </location>
</feature>
<feature type="compositionally biased region" description="Basic residues" evidence="1">
    <location>
        <begin position="51"/>
        <end position="62"/>
    </location>
</feature>
<name>A0A9P6XZN0_9FUNG</name>
<proteinExistence type="predicted"/>
<evidence type="ECO:0000313" key="3">
    <source>
        <dbReference type="Proteomes" id="UP000740926"/>
    </source>
</evidence>
<dbReference type="AlphaFoldDB" id="A0A9P6XZN0"/>
<protein>
    <submittedName>
        <fullName evidence="2">Uncharacterized protein</fullName>
    </submittedName>
</protein>
<evidence type="ECO:0000256" key="1">
    <source>
        <dbReference type="SAM" id="MobiDB-lite"/>
    </source>
</evidence>
<dbReference type="EMBL" id="JAANIU010008014">
    <property type="protein sequence ID" value="KAG1536112.1"/>
    <property type="molecule type" value="Genomic_DNA"/>
</dbReference>
<keyword evidence="3" id="KW-1185">Reference proteome</keyword>